<protein>
    <submittedName>
        <fullName evidence="1">Uncharacterized protein</fullName>
    </submittedName>
</protein>
<dbReference type="EMBL" id="QGKY02000089">
    <property type="protein sequence ID" value="KAF2613630.1"/>
    <property type="molecule type" value="Genomic_DNA"/>
</dbReference>
<comment type="caution">
    <text evidence="1">The sequence shown here is derived from an EMBL/GenBank/DDBJ whole genome shotgun (WGS) entry which is preliminary data.</text>
</comment>
<name>A0A8S9M0F2_BRACR</name>
<gene>
    <name evidence="1" type="ORF">F2Q70_00007476</name>
</gene>
<organism evidence="1">
    <name type="scientific">Brassica cretica</name>
    <name type="common">Mustard</name>
    <dbReference type="NCBI Taxonomy" id="69181"/>
    <lineage>
        <taxon>Eukaryota</taxon>
        <taxon>Viridiplantae</taxon>
        <taxon>Streptophyta</taxon>
        <taxon>Embryophyta</taxon>
        <taxon>Tracheophyta</taxon>
        <taxon>Spermatophyta</taxon>
        <taxon>Magnoliopsida</taxon>
        <taxon>eudicotyledons</taxon>
        <taxon>Gunneridae</taxon>
        <taxon>Pentapetalae</taxon>
        <taxon>rosids</taxon>
        <taxon>malvids</taxon>
        <taxon>Brassicales</taxon>
        <taxon>Brassicaceae</taxon>
        <taxon>Brassiceae</taxon>
        <taxon>Brassica</taxon>
    </lineage>
</organism>
<reference evidence="1" key="1">
    <citation type="submission" date="2019-12" db="EMBL/GenBank/DDBJ databases">
        <title>Genome sequencing and annotation of Brassica cretica.</title>
        <authorList>
            <person name="Studholme D.J."/>
            <person name="Sarris P.F."/>
        </authorList>
    </citation>
    <scope>NUCLEOTIDE SEQUENCE</scope>
    <source>
        <strain evidence="1">PFS-102/07</strain>
        <tissue evidence="1">Leaf</tissue>
    </source>
</reference>
<accession>A0A8S9M0F2</accession>
<sequence>MREIDDSKFLSSKMKFDYRVHPDISFIMNQNPVKTVASENAVPTAIQQMEVEVVEENLNVLGKKIDSLPFVTLSAEHFDFERIAKAFITTSIFRLNHPHDFVIIAHRIVT</sequence>
<dbReference type="AlphaFoldDB" id="A0A8S9M0F2"/>
<evidence type="ECO:0000313" key="1">
    <source>
        <dbReference type="EMBL" id="KAF2613630.1"/>
    </source>
</evidence>
<proteinExistence type="predicted"/>